<dbReference type="RefSeq" id="WP_125436717.1">
    <property type="nucleotide sequence ID" value="NZ_RWIU01000002.1"/>
</dbReference>
<dbReference type="EMBL" id="RWIU01000002">
    <property type="protein sequence ID" value="RSK44562.1"/>
    <property type="molecule type" value="Genomic_DNA"/>
</dbReference>
<organism evidence="1 2">
    <name type="scientific">Hymenobacter perfusus</name>
    <dbReference type="NCBI Taxonomy" id="1236770"/>
    <lineage>
        <taxon>Bacteria</taxon>
        <taxon>Pseudomonadati</taxon>
        <taxon>Bacteroidota</taxon>
        <taxon>Cytophagia</taxon>
        <taxon>Cytophagales</taxon>
        <taxon>Hymenobacteraceae</taxon>
        <taxon>Hymenobacter</taxon>
    </lineage>
</organism>
<keyword evidence="2" id="KW-1185">Reference proteome</keyword>
<evidence type="ECO:0000313" key="2">
    <source>
        <dbReference type="Proteomes" id="UP000270291"/>
    </source>
</evidence>
<sequence length="61" mass="6796">MSYYLRLLTLGSLTDLCDKTTVLADGRVLRRYAASEFNQLAGNLLDALHQQKLSTLAELLP</sequence>
<proteinExistence type="predicted"/>
<gene>
    <name evidence="1" type="ORF">EI293_08585</name>
</gene>
<comment type="caution">
    <text evidence="1">The sequence shown here is derived from an EMBL/GenBank/DDBJ whole genome shotgun (WGS) entry which is preliminary data.</text>
</comment>
<name>A0A428KDU1_9BACT</name>
<dbReference type="Proteomes" id="UP000270291">
    <property type="component" value="Unassembled WGS sequence"/>
</dbReference>
<accession>A0A428KDU1</accession>
<reference evidence="1 2" key="1">
    <citation type="submission" date="2018-12" db="EMBL/GenBank/DDBJ databases">
        <authorList>
            <person name="Feng G."/>
            <person name="Zhu H."/>
        </authorList>
    </citation>
    <scope>NUCLEOTIDE SEQUENCE [LARGE SCALE GENOMIC DNA]</scope>
    <source>
        <strain evidence="1 2">LMG 26000</strain>
    </source>
</reference>
<evidence type="ECO:0000313" key="1">
    <source>
        <dbReference type="EMBL" id="RSK44562.1"/>
    </source>
</evidence>
<dbReference type="AlphaFoldDB" id="A0A428KDU1"/>
<protein>
    <submittedName>
        <fullName evidence="1">Uncharacterized protein</fullName>
    </submittedName>
</protein>